<name>A0A1H7V8G4_9BACT</name>
<keyword evidence="3" id="KW-0413">Isomerase</keyword>
<evidence type="ECO:0000313" key="4">
    <source>
        <dbReference type="Proteomes" id="UP000198984"/>
    </source>
</evidence>
<gene>
    <name evidence="3" type="ORF">SAMN04488505_103252</name>
</gene>
<keyword evidence="4" id="KW-1185">Reference proteome</keyword>
<evidence type="ECO:0000256" key="1">
    <source>
        <dbReference type="SAM" id="SignalP"/>
    </source>
</evidence>
<reference evidence="3 4" key="1">
    <citation type="submission" date="2016-10" db="EMBL/GenBank/DDBJ databases">
        <authorList>
            <person name="de Groot N.N."/>
        </authorList>
    </citation>
    <scope>NUCLEOTIDE SEQUENCE [LARGE SCALE GENOMIC DNA]</scope>
    <source>
        <strain evidence="3 4">DSM 21039</strain>
    </source>
</reference>
<dbReference type="InterPro" id="IPR032710">
    <property type="entry name" value="NTF2-like_dom_sf"/>
</dbReference>
<dbReference type="SUPFAM" id="SSF54427">
    <property type="entry name" value="NTF2-like"/>
    <property type="match status" value="1"/>
</dbReference>
<sequence length="144" mass="15997">MNKLLYVIMVLLFSAPALGQDKTAAAAIAASNAIYFSAFEKGDSSIFIDRYAPDACILAPDMQPMCGPAGVLAFFQKGYYEYGLRNGKFITKEIYGSGDYVTEYGLYESRDAKGNLMGTGKYLVLWKKTDKGWKMFRDSFSSDH</sequence>
<proteinExistence type="predicted"/>
<evidence type="ECO:0000259" key="2">
    <source>
        <dbReference type="Pfam" id="PF14534"/>
    </source>
</evidence>
<dbReference type="EMBL" id="FOBB01000003">
    <property type="protein sequence ID" value="SEM05531.1"/>
    <property type="molecule type" value="Genomic_DNA"/>
</dbReference>
<dbReference type="AlphaFoldDB" id="A0A1H7V8G4"/>
<dbReference type="STRING" id="573321.SAMN04488505_103252"/>
<dbReference type="Proteomes" id="UP000198984">
    <property type="component" value="Unassembled WGS sequence"/>
</dbReference>
<dbReference type="GO" id="GO:0016853">
    <property type="term" value="F:isomerase activity"/>
    <property type="evidence" value="ECO:0007669"/>
    <property type="project" value="UniProtKB-KW"/>
</dbReference>
<organism evidence="3 4">
    <name type="scientific">Chitinophaga rupis</name>
    <dbReference type="NCBI Taxonomy" id="573321"/>
    <lineage>
        <taxon>Bacteria</taxon>
        <taxon>Pseudomonadati</taxon>
        <taxon>Bacteroidota</taxon>
        <taxon>Chitinophagia</taxon>
        <taxon>Chitinophagales</taxon>
        <taxon>Chitinophagaceae</taxon>
        <taxon>Chitinophaga</taxon>
    </lineage>
</organism>
<dbReference type="Gene3D" id="3.10.450.50">
    <property type="match status" value="1"/>
</dbReference>
<feature type="signal peptide" evidence="1">
    <location>
        <begin position="1"/>
        <end position="19"/>
    </location>
</feature>
<keyword evidence="1" id="KW-0732">Signal</keyword>
<accession>A0A1H7V8G4</accession>
<feature type="chain" id="PRO_5011474268" evidence="1">
    <location>
        <begin position="20"/>
        <end position="144"/>
    </location>
</feature>
<dbReference type="OrthoDB" id="9814425at2"/>
<dbReference type="InterPro" id="IPR027843">
    <property type="entry name" value="DUF4440"/>
</dbReference>
<dbReference type="Pfam" id="PF14534">
    <property type="entry name" value="DUF4440"/>
    <property type="match status" value="1"/>
</dbReference>
<evidence type="ECO:0000313" key="3">
    <source>
        <dbReference type="EMBL" id="SEM05531.1"/>
    </source>
</evidence>
<dbReference type="RefSeq" id="WP_089912708.1">
    <property type="nucleotide sequence ID" value="NZ_FOBB01000003.1"/>
</dbReference>
<feature type="domain" description="DUF4440" evidence="2">
    <location>
        <begin position="28"/>
        <end position="135"/>
    </location>
</feature>
<protein>
    <submittedName>
        <fullName evidence="3">Ketosteroid isomerase homolog</fullName>
    </submittedName>
</protein>